<reference evidence="2" key="1">
    <citation type="submission" date="2013-08" db="EMBL/GenBank/DDBJ databases">
        <authorList>
            <person name="Mendez C."/>
            <person name="Richter M."/>
            <person name="Ferrer M."/>
            <person name="Sanchez J."/>
        </authorList>
    </citation>
    <scope>NUCLEOTIDE SEQUENCE</scope>
</reference>
<evidence type="ECO:0000313" key="2">
    <source>
        <dbReference type="EMBL" id="EQD35300.1"/>
    </source>
</evidence>
<proteinExistence type="predicted"/>
<reference evidence="2" key="2">
    <citation type="journal article" date="2014" name="ISME J.">
        <title>Microbial stratification in low pH oxic and suboxic macroscopic growths along an acid mine drainage.</title>
        <authorList>
            <person name="Mendez-Garcia C."/>
            <person name="Mesa V."/>
            <person name="Sprenger R.R."/>
            <person name="Richter M."/>
            <person name="Diez M.S."/>
            <person name="Solano J."/>
            <person name="Bargiela R."/>
            <person name="Golyshina O.V."/>
            <person name="Manteca A."/>
            <person name="Ramos J.L."/>
            <person name="Gallego J.R."/>
            <person name="Llorente I."/>
            <person name="Martins Dos Santos V.A."/>
            <person name="Jensen O.N."/>
            <person name="Pelaez A.I."/>
            <person name="Sanchez J."/>
            <person name="Ferrer M."/>
        </authorList>
    </citation>
    <scope>NUCLEOTIDE SEQUENCE</scope>
</reference>
<gene>
    <name evidence="2" type="ORF">B1A_18359</name>
</gene>
<dbReference type="InterPro" id="IPR006176">
    <property type="entry name" value="3-OHacyl-CoA_DH_NAD-bd"/>
</dbReference>
<dbReference type="EMBL" id="AUZX01013540">
    <property type="protein sequence ID" value="EQD35300.1"/>
    <property type="molecule type" value="Genomic_DNA"/>
</dbReference>
<organism evidence="2">
    <name type="scientific">mine drainage metagenome</name>
    <dbReference type="NCBI Taxonomy" id="410659"/>
    <lineage>
        <taxon>unclassified sequences</taxon>
        <taxon>metagenomes</taxon>
        <taxon>ecological metagenomes</taxon>
    </lineage>
</organism>
<dbReference type="PANTHER" id="PTHR48075:SF5">
    <property type="entry name" value="3-HYDROXYBUTYRYL-COA DEHYDROGENASE"/>
    <property type="match status" value="1"/>
</dbReference>
<comment type="caution">
    <text evidence="2">The sequence shown here is derived from an EMBL/GenBank/DDBJ whole genome shotgun (WGS) entry which is preliminary data.</text>
</comment>
<dbReference type="SUPFAM" id="SSF51735">
    <property type="entry name" value="NAD(P)-binding Rossmann-fold domains"/>
    <property type="match status" value="1"/>
</dbReference>
<protein>
    <submittedName>
        <fullName evidence="2">3-hydroxyacyl-CoA dehydrogenase, NAD binding domain protein</fullName>
        <ecNumber evidence="2">5.-.-.-</ecNumber>
    </submittedName>
</protein>
<keyword evidence="2" id="KW-0413">Isomerase</keyword>
<evidence type="ECO:0000259" key="1">
    <source>
        <dbReference type="Pfam" id="PF02737"/>
    </source>
</evidence>
<feature type="domain" description="3-hydroxyacyl-CoA dehydrogenase NAD binding" evidence="1">
    <location>
        <begin position="5"/>
        <end position="87"/>
    </location>
</feature>
<dbReference type="Gene3D" id="3.40.50.720">
    <property type="entry name" value="NAD(P)-binding Rossmann-like Domain"/>
    <property type="match status" value="1"/>
</dbReference>
<accession>T1A0E8</accession>
<dbReference type="InterPro" id="IPR036291">
    <property type="entry name" value="NAD(P)-bd_dom_sf"/>
</dbReference>
<dbReference type="GO" id="GO:0016853">
    <property type="term" value="F:isomerase activity"/>
    <property type="evidence" value="ECO:0007669"/>
    <property type="project" value="UniProtKB-KW"/>
</dbReference>
<sequence>MEIRHIGVLGSGIMGSGIAECAAEAGFEVTLRSRKQDTADQMRHNVEKSLLRKIERGKISQEEAKEILSKIRVTTNIEALAPCDLLI</sequence>
<dbReference type="AlphaFoldDB" id="T1A0E8"/>
<dbReference type="Pfam" id="PF02737">
    <property type="entry name" value="3HCDH_N"/>
    <property type="match status" value="1"/>
</dbReference>
<feature type="non-terminal residue" evidence="2">
    <location>
        <position position="87"/>
    </location>
</feature>
<dbReference type="GO" id="GO:0070403">
    <property type="term" value="F:NAD+ binding"/>
    <property type="evidence" value="ECO:0007669"/>
    <property type="project" value="InterPro"/>
</dbReference>
<dbReference type="PANTHER" id="PTHR48075">
    <property type="entry name" value="3-HYDROXYACYL-COA DEHYDROGENASE FAMILY PROTEIN"/>
    <property type="match status" value="1"/>
</dbReference>
<name>T1A0E8_9ZZZZ</name>
<dbReference type="EC" id="5.-.-.-" evidence="2"/>
<dbReference type="GO" id="GO:0016491">
    <property type="term" value="F:oxidoreductase activity"/>
    <property type="evidence" value="ECO:0007669"/>
    <property type="project" value="TreeGrafter"/>
</dbReference>
<dbReference type="GO" id="GO:0006631">
    <property type="term" value="P:fatty acid metabolic process"/>
    <property type="evidence" value="ECO:0007669"/>
    <property type="project" value="InterPro"/>
</dbReference>